<feature type="compositionally biased region" description="Basic and acidic residues" evidence="1">
    <location>
        <begin position="918"/>
        <end position="927"/>
    </location>
</feature>
<dbReference type="PANTHER" id="PTHR16124:SF3">
    <property type="entry name" value="MIS18-BINDING PROTEIN 1"/>
    <property type="match status" value="1"/>
</dbReference>
<dbReference type="RefSeq" id="XP_009057261.1">
    <property type="nucleotide sequence ID" value="XM_009059013.1"/>
</dbReference>
<feature type="compositionally biased region" description="Basic residues" evidence="1">
    <location>
        <begin position="590"/>
        <end position="600"/>
    </location>
</feature>
<feature type="domain" description="SANTA" evidence="2">
    <location>
        <begin position="94"/>
        <end position="178"/>
    </location>
</feature>
<dbReference type="HOGENOM" id="CLU_253201_0_0_1"/>
<dbReference type="STRING" id="225164.V3ZKS4"/>
<feature type="region of interest" description="Disordered" evidence="1">
    <location>
        <begin position="1364"/>
        <end position="1419"/>
    </location>
</feature>
<feature type="region of interest" description="Disordered" evidence="1">
    <location>
        <begin position="574"/>
        <end position="602"/>
    </location>
</feature>
<feature type="compositionally biased region" description="Basic and acidic residues" evidence="1">
    <location>
        <begin position="1391"/>
        <end position="1400"/>
    </location>
</feature>
<feature type="compositionally biased region" description="Basic and acidic residues" evidence="1">
    <location>
        <begin position="1143"/>
        <end position="1152"/>
    </location>
</feature>
<dbReference type="OrthoDB" id="118550at2759"/>
<dbReference type="InterPro" id="IPR015216">
    <property type="entry name" value="SANTA"/>
</dbReference>
<feature type="compositionally biased region" description="Acidic residues" evidence="1">
    <location>
        <begin position="856"/>
        <end position="866"/>
    </location>
</feature>
<evidence type="ECO:0000313" key="3">
    <source>
        <dbReference type="EMBL" id="ESO91948.1"/>
    </source>
</evidence>
<name>V3ZKS4_LOTGI</name>
<gene>
    <name evidence="3" type="ORF">LOTGIDRAFT_233260</name>
</gene>
<dbReference type="GeneID" id="20249203"/>
<dbReference type="GO" id="GO:0000775">
    <property type="term" value="C:chromosome, centromeric region"/>
    <property type="evidence" value="ECO:0007669"/>
    <property type="project" value="TreeGrafter"/>
</dbReference>
<feature type="compositionally biased region" description="Low complexity" evidence="1">
    <location>
        <begin position="574"/>
        <end position="589"/>
    </location>
</feature>
<dbReference type="PANTHER" id="PTHR16124">
    <property type="entry name" value="MIS18-BINDING PROTEIN 1"/>
    <property type="match status" value="1"/>
</dbReference>
<sequence length="1419" mass="158636">MDVSVLQEAFEKVYKQSPAPMQVAEEVGSKLHLSFSENSIAHNSSSLLELFEKTVDCNNQSAMDIGGNKDKRVPMVKLKRLEITEKNLSNCQKLYLWIIKPIPNSFGICVEGKRSLEDDDFWHSGMVTTRYTSTIIGTSSGSIYELIDEIEFLDALEAGIPEILAQQFKNGFPTNWDDLVDEYLPSDIEIGNSSVVAKGPPENIFDVANTFVSQQVQAVVPQQQESVNSLVQDGSYLGEVIQTNVQSPVTEMVQDADISNSNVSNSNNELVVNGNQDSIVNGNQDDSVQDQVVNEICTENEVTESILNQTMVDKDIIDNNGNILPLTKSTKTKTVADDNLQDVETQDRTPFTSRQKRMTSAADDNQQYDNSTVSASDISYEAAKTVKQAKKISQEVDAGAECHRTYENMNKVKEKMRDPPPKGGSKKATQASGQSKAPKSKKQNKKSLPTETSESELSIPEIVPSIPETNNYDSESEIETVSKKSLRTISKKATSAKSKSLPKQSSKFVSIGINEDDIIEDVVPQKSSRNTKMNNTQVDKLRKARNIASKPSNNSSHKHVLTLPDVQITSASSADEAIEASESSSQIVSHSRKDKSKSKGTKPATPLFEWIIRPFPRTKGVIVEGKRRGDDAYWRSSSIAERKDSRTLITDRGSTYKLVGNIEKLDAIDAGFSPGIVKAFTNGFPKKWNELIEKHYVSEDRNTYHPNGTMNVSTVSTKTGKTAVASPSEVLNGTVVGTPLGQFVDINHLKTTKSGRVVKPVLAKWAGQKVVYDSSSKQMKVVYNSKFGESFFKDQCIQMSAKTSRTSSLRKKKPINVNSRQVLDLSKMDSSKNQSPSNNHVKPSKVASKKTSDPVESIENDDDDSADLERHVRNIIENNQKKRLKKPPKSQTCYSKNAQMEENDDDVMTSPSSRTRSRLHELRAKSDMRKKRKSKDRTESDSDIDDTDVQPKRSKKSSNEIQQKNSKISSKVNEIILDSDIGDIDDQLKRAKSSYKTQPKNSKIITEVNEIVLDSDIGDIDDQPKKSKLSYKTQPKNSKIITEVNDIVLDSDIGDIDDQPKTAKSNIKTQPKNTKIHSKKSDIEPESDSENDEEIIFKSTKMSKKGGPKSQTVQKPFSSKNGRMASKTKCSPVKKAVTKRRMKQTEVLKGKSKTVEKNQVEISSSDTDQYDNDDISWGKSEVVRLESALKCITQYNDNMWKRIADAVNSRTLKECQEYVESQQQYQTFLQNVENSKKSKTNKRIEITAKKGTLKRRKQIREFLEQGIEGDEEPDLFDSTPFRANTKKTIVPRLDEDVFSTETDYPITPGANCRTPSMKYYQAQFSAKKTPADCIISPTNNAVNNAKADKIVHHYLKRRKMVKIKTTKKDTTPPKPNKPRTLFGANGNIDDIFQHSDHEPSDNDDDDEERDHYMSDISSN</sequence>
<proteinExistence type="predicted"/>
<dbReference type="InterPro" id="IPR039110">
    <property type="entry name" value="KNL2-like"/>
</dbReference>
<feature type="compositionally biased region" description="Acidic residues" evidence="1">
    <location>
        <begin position="1084"/>
        <end position="1094"/>
    </location>
</feature>
<feature type="compositionally biased region" description="Basic and acidic residues" evidence="1">
    <location>
        <begin position="400"/>
        <end position="420"/>
    </location>
</feature>
<feature type="compositionally biased region" description="Polar residues" evidence="1">
    <location>
        <begin position="1062"/>
        <end position="1073"/>
    </location>
</feature>
<protein>
    <recommendedName>
        <fullName evidence="2">SANTA domain-containing protein</fullName>
    </recommendedName>
</protein>
<accession>V3ZKS4</accession>
<keyword evidence="4" id="KW-1185">Reference proteome</keyword>
<organism evidence="3 4">
    <name type="scientific">Lottia gigantea</name>
    <name type="common">Giant owl limpet</name>
    <dbReference type="NCBI Taxonomy" id="225164"/>
    <lineage>
        <taxon>Eukaryota</taxon>
        <taxon>Metazoa</taxon>
        <taxon>Spiralia</taxon>
        <taxon>Lophotrochozoa</taxon>
        <taxon>Mollusca</taxon>
        <taxon>Gastropoda</taxon>
        <taxon>Patellogastropoda</taxon>
        <taxon>Lottioidea</taxon>
        <taxon>Lottiidae</taxon>
        <taxon>Lottia</taxon>
    </lineage>
</organism>
<feature type="compositionally biased region" description="Polar residues" evidence="1">
    <location>
        <begin position="1109"/>
        <end position="1121"/>
    </location>
</feature>
<dbReference type="CDD" id="cd00167">
    <property type="entry name" value="SANT"/>
    <property type="match status" value="1"/>
</dbReference>
<feature type="compositionally biased region" description="Low complexity" evidence="1">
    <location>
        <begin position="446"/>
        <end position="462"/>
    </location>
</feature>
<dbReference type="OMA" id="HSNCQNK"/>
<feature type="compositionally biased region" description="Polar residues" evidence="1">
    <location>
        <begin position="889"/>
        <end position="900"/>
    </location>
</feature>
<feature type="compositionally biased region" description="Polar residues" evidence="1">
    <location>
        <begin position="831"/>
        <end position="841"/>
    </location>
</feature>
<dbReference type="Pfam" id="PF09133">
    <property type="entry name" value="SANTA"/>
    <property type="match status" value="2"/>
</dbReference>
<feature type="region of interest" description="Disordered" evidence="1">
    <location>
        <begin position="1058"/>
        <end position="1152"/>
    </location>
</feature>
<evidence type="ECO:0000313" key="4">
    <source>
        <dbReference type="Proteomes" id="UP000030746"/>
    </source>
</evidence>
<evidence type="ECO:0000259" key="2">
    <source>
        <dbReference type="Pfam" id="PF09133"/>
    </source>
</evidence>
<feature type="region of interest" description="Disordered" evidence="1">
    <location>
        <begin position="394"/>
        <end position="482"/>
    </location>
</feature>
<evidence type="ECO:0000256" key="1">
    <source>
        <dbReference type="SAM" id="MobiDB-lite"/>
    </source>
</evidence>
<feature type="domain" description="SANTA" evidence="2">
    <location>
        <begin position="607"/>
        <end position="690"/>
    </location>
</feature>
<reference evidence="3 4" key="1">
    <citation type="journal article" date="2013" name="Nature">
        <title>Insights into bilaterian evolution from three spiralian genomes.</title>
        <authorList>
            <person name="Simakov O."/>
            <person name="Marletaz F."/>
            <person name="Cho S.J."/>
            <person name="Edsinger-Gonzales E."/>
            <person name="Havlak P."/>
            <person name="Hellsten U."/>
            <person name="Kuo D.H."/>
            <person name="Larsson T."/>
            <person name="Lv J."/>
            <person name="Arendt D."/>
            <person name="Savage R."/>
            <person name="Osoegawa K."/>
            <person name="de Jong P."/>
            <person name="Grimwood J."/>
            <person name="Chapman J.A."/>
            <person name="Shapiro H."/>
            <person name="Aerts A."/>
            <person name="Otillar R.P."/>
            <person name="Terry A.Y."/>
            <person name="Boore J.L."/>
            <person name="Grigoriev I.V."/>
            <person name="Lindberg D.R."/>
            <person name="Seaver E.C."/>
            <person name="Weisblat D.A."/>
            <person name="Putnam N.H."/>
            <person name="Rokhsar D.S."/>
        </authorList>
    </citation>
    <scope>NUCLEOTIDE SEQUENCE [LARGE SCALE GENOMIC DNA]</scope>
</reference>
<dbReference type="Gene3D" id="1.10.10.60">
    <property type="entry name" value="Homeodomain-like"/>
    <property type="match status" value="1"/>
</dbReference>
<feature type="compositionally biased region" description="Polar residues" evidence="1">
    <location>
        <begin position="362"/>
        <end position="373"/>
    </location>
</feature>
<dbReference type="KEGG" id="lgi:LOTGIDRAFT_233260"/>
<feature type="region of interest" description="Disordered" evidence="1">
    <location>
        <begin position="337"/>
        <end position="373"/>
    </location>
</feature>
<dbReference type="Proteomes" id="UP000030746">
    <property type="component" value="Unassembled WGS sequence"/>
</dbReference>
<dbReference type="EMBL" id="KB202163">
    <property type="protein sequence ID" value="ESO91948.1"/>
    <property type="molecule type" value="Genomic_DNA"/>
</dbReference>
<feature type="region of interest" description="Disordered" evidence="1">
    <location>
        <begin position="802"/>
        <end position="967"/>
    </location>
</feature>
<dbReference type="CTD" id="20249203"/>
<dbReference type="InterPro" id="IPR001005">
    <property type="entry name" value="SANT/Myb"/>
</dbReference>